<dbReference type="PANTHER" id="PTHR11439:SF499">
    <property type="entry name" value="PPC DOMAIN-CONTAINING PROTEIN"/>
    <property type="match status" value="1"/>
</dbReference>
<keyword evidence="2" id="KW-1185">Reference proteome</keyword>
<dbReference type="EMBL" id="AVOT02023746">
    <property type="protein sequence ID" value="MBW0513987.1"/>
    <property type="molecule type" value="Genomic_DNA"/>
</dbReference>
<dbReference type="CDD" id="cd09272">
    <property type="entry name" value="RNase_HI_RT_Ty1"/>
    <property type="match status" value="1"/>
</dbReference>
<proteinExistence type="predicted"/>
<dbReference type="PANTHER" id="PTHR11439">
    <property type="entry name" value="GAG-POL-RELATED RETROTRANSPOSON"/>
    <property type="match status" value="1"/>
</dbReference>
<dbReference type="OrthoDB" id="3344688at2759"/>
<organism evidence="1 2">
    <name type="scientific">Austropuccinia psidii MF-1</name>
    <dbReference type="NCBI Taxonomy" id="1389203"/>
    <lineage>
        <taxon>Eukaryota</taxon>
        <taxon>Fungi</taxon>
        <taxon>Dikarya</taxon>
        <taxon>Basidiomycota</taxon>
        <taxon>Pucciniomycotina</taxon>
        <taxon>Pucciniomycetes</taxon>
        <taxon>Pucciniales</taxon>
        <taxon>Sphaerophragmiaceae</taxon>
        <taxon>Austropuccinia</taxon>
    </lineage>
</organism>
<evidence type="ECO:0000313" key="2">
    <source>
        <dbReference type="Proteomes" id="UP000765509"/>
    </source>
</evidence>
<gene>
    <name evidence="1" type="ORF">O181_053702</name>
</gene>
<reference evidence="1" key="1">
    <citation type="submission" date="2021-03" db="EMBL/GenBank/DDBJ databases">
        <title>Draft genome sequence of rust myrtle Austropuccinia psidii MF-1, a brazilian biotype.</title>
        <authorList>
            <person name="Quecine M.C."/>
            <person name="Pachon D.M.R."/>
            <person name="Bonatelli M.L."/>
            <person name="Correr F.H."/>
            <person name="Franceschini L.M."/>
            <person name="Leite T.F."/>
            <person name="Margarido G.R.A."/>
            <person name="Almeida C.A."/>
            <person name="Ferrarezi J.A."/>
            <person name="Labate C.A."/>
        </authorList>
    </citation>
    <scope>NUCLEOTIDE SEQUENCE</scope>
    <source>
        <strain evidence="1">MF-1</strain>
    </source>
</reference>
<accession>A0A9Q3HRS1</accession>
<dbReference type="Proteomes" id="UP000765509">
    <property type="component" value="Unassembled WGS sequence"/>
</dbReference>
<dbReference type="AlphaFoldDB" id="A0A9Q3HRS1"/>
<name>A0A9Q3HRS1_9BASI</name>
<protein>
    <submittedName>
        <fullName evidence="1">Uncharacterized protein</fullName>
    </submittedName>
</protein>
<sequence>MDRRSISGYKITSNGNLISWKTKKQPTISHSTTEDEYKSLSEMTKVVEWLMGLMKEIGIDNTLTPQLLNDNKGASDLAHSNTKHNGFKKNTWRLSITIFGTSYKTPPSS</sequence>
<comment type="caution">
    <text evidence="1">The sequence shown here is derived from an EMBL/GenBank/DDBJ whole genome shotgun (WGS) entry which is preliminary data.</text>
</comment>
<evidence type="ECO:0000313" key="1">
    <source>
        <dbReference type="EMBL" id="MBW0513987.1"/>
    </source>
</evidence>